<evidence type="ECO:0000256" key="1">
    <source>
        <dbReference type="SAM" id="MobiDB-lite"/>
    </source>
</evidence>
<feature type="compositionally biased region" description="Basic residues" evidence="1">
    <location>
        <begin position="63"/>
        <end position="73"/>
    </location>
</feature>
<sequence>AKDLAIEKLQGQLSSRRTNQGAQSSSQVTPTQELVTIHQPDATQGSYASAARKGAQHRDPARTTKRRLAAGRRSGKILRSEVRYQLRRAGIDTGRVLDICFPATGVIGILLHIQYVEEFLACMRKCEADHIENFQPLDPNNIADPIPIC</sequence>
<gene>
    <name evidence="2" type="primary">SDS3</name>
    <name evidence="2" type="ORF">ATC70_003750</name>
</gene>
<reference evidence="2 3" key="1">
    <citation type="submission" date="2022-11" db="EMBL/GenBank/DDBJ databases">
        <title>Mucor velutinosus strain NIH1002 WGS.</title>
        <authorList>
            <person name="Subramanian P."/>
            <person name="Mullikin J.C."/>
            <person name="Segre J.A."/>
            <person name="Zelazny A.M."/>
        </authorList>
    </citation>
    <scope>NUCLEOTIDE SEQUENCE [LARGE SCALE GENOMIC DNA]</scope>
    <source>
        <strain evidence="2 3">NIH1002</strain>
    </source>
</reference>
<dbReference type="RefSeq" id="XP_064679705.1">
    <property type="nucleotide sequence ID" value="XM_064823105.1"/>
</dbReference>
<dbReference type="AlphaFoldDB" id="A0AAN7D9I1"/>
<keyword evidence="3" id="KW-1185">Reference proteome</keyword>
<proteinExistence type="predicted"/>
<feature type="region of interest" description="Disordered" evidence="1">
    <location>
        <begin position="9"/>
        <end position="73"/>
    </location>
</feature>
<dbReference type="Proteomes" id="UP001304243">
    <property type="component" value="Unassembled WGS sequence"/>
</dbReference>
<feature type="non-terminal residue" evidence="2">
    <location>
        <position position="1"/>
    </location>
</feature>
<comment type="caution">
    <text evidence="2">The sequence shown here is derived from an EMBL/GenBank/DDBJ whole genome shotgun (WGS) entry which is preliminary data.</text>
</comment>
<accession>A0AAN7D9I1</accession>
<evidence type="ECO:0000313" key="2">
    <source>
        <dbReference type="EMBL" id="KAK4513039.1"/>
    </source>
</evidence>
<organism evidence="2 3">
    <name type="scientific">Mucor velutinosus</name>
    <dbReference type="NCBI Taxonomy" id="708070"/>
    <lineage>
        <taxon>Eukaryota</taxon>
        <taxon>Fungi</taxon>
        <taxon>Fungi incertae sedis</taxon>
        <taxon>Mucoromycota</taxon>
        <taxon>Mucoromycotina</taxon>
        <taxon>Mucoromycetes</taxon>
        <taxon>Mucorales</taxon>
        <taxon>Mucorineae</taxon>
        <taxon>Mucoraceae</taxon>
        <taxon>Mucor</taxon>
    </lineage>
</organism>
<evidence type="ECO:0000313" key="3">
    <source>
        <dbReference type="Proteomes" id="UP001304243"/>
    </source>
</evidence>
<protein>
    <submittedName>
        <fullName evidence="2">Histone deacetylase and transcriptional regulator</fullName>
    </submittedName>
</protein>
<dbReference type="GeneID" id="89947452"/>
<feature type="compositionally biased region" description="Polar residues" evidence="1">
    <location>
        <begin position="11"/>
        <end position="34"/>
    </location>
</feature>
<dbReference type="EMBL" id="JASEJX010000021">
    <property type="protein sequence ID" value="KAK4513039.1"/>
    <property type="molecule type" value="Genomic_DNA"/>
</dbReference>
<name>A0AAN7D9I1_9FUNG</name>